<evidence type="ECO:0000313" key="2">
    <source>
        <dbReference type="Proteomes" id="UP001362999"/>
    </source>
</evidence>
<dbReference type="EMBL" id="JAWWNJ010000013">
    <property type="protein sequence ID" value="KAK7042665.1"/>
    <property type="molecule type" value="Genomic_DNA"/>
</dbReference>
<keyword evidence="2" id="KW-1185">Reference proteome</keyword>
<comment type="caution">
    <text evidence="1">The sequence shown here is derived from an EMBL/GenBank/DDBJ whole genome shotgun (WGS) entry which is preliminary data.</text>
</comment>
<dbReference type="Proteomes" id="UP001362999">
    <property type="component" value="Unassembled WGS sequence"/>
</dbReference>
<proteinExistence type="predicted"/>
<sequence length="256" mass="27600">MLRVCVPPPARLAPRLSDHQFDVPDIFSFLANASPSPEDEGAQSGLQTLASFFASLAHWWRGADVNGYGIDVDEAIVPVARRRLPVVSSPATSRNMDNLRLVEDGGCLGQALFGDVDSVAPPASSRDRMLWVRAGVDEIPNCVSSYFTSPRSYRLASANFPVVVAVSSLVMFTDTFPSISLQHHKRQFLVHGGDADVQCTSSLLTSTILGVDLSTIAAMLIVGQLVVCTMEWVTLCQHSVVETLAGTRKRGGVDWG</sequence>
<organism evidence="1 2">
    <name type="scientific">Favolaschia claudopus</name>
    <dbReference type="NCBI Taxonomy" id="2862362"/>
    <lineage>
        <taxon>Eukaryota</taxon>
        <taxon>Fungi</taxon>
        <taxon>Dikarya</taxon>
        <taxon>Basidiomycota</taxon>
        <taxon>Agaricomycotina</taxon>
        <taxon>Agaricomycetes</taxon>
        <taxon>Agaricomycetidae</taxon>
        <taxon>Agaricales</taxon>
        <taxon>Marasmiineae</taxon>
        <taxon>Mycenaceae</taxon>
        <taxon>Favolaschia</taxon>
    </lineage>
</organism>
<accession>A0AAW0CXK1</accession>
<reference evidence="1 2" key="1">
    <citation type="journal article" date="2024" name="J Genomics">
        <title>Draft genome sequencing and assembly of Favolaschia claudopus CIRM-BRFM 2984 isolated from oak limbs.</title>
        <authorList>
            <person name="Navarro D."/>
            <person name="Drula E."/>
            <person name="Chaduli D."/>
            <person name="Cazenave R."/>
            <person name="Ahrendt S."/>
            <person name="Wang J."/>
            <person name="Lipzen A."/>
            <person name="Daum C."/>
            <person name="Barry K."/>
            <person name="Grigoriev I.V."/>
            <person name="Favel A."/>
            <person name="Rosso M.N."/>
            <person name="Martin F."/>
        </authorList>
    </citation>
    <scope>NUCLEOTIDE SEQUENCE [LARGE SCALE GENOMIC DNA]</scope>
    <source>
        <strain evidence="1 2">CIRM-BRFM 2984</strain>
    </source>
</reference>
<gene>
    <name evidence="1" type="ORF">R3P38DRAFT_3179204</name>
</gene>
<protein>
    <submittedName>
        <fullName evidence="1">Uncharacterized protein</fullName>
    </submittedName>
</protein>
<name>A0AAW0CXK1_9AGAR</name>
<dbReference type="AlphaFoldDB" id="A0AAW0CXK1"/>
<evidence type="ECO:0000313" key="1">
    <source>
        <dbReference type="EMBL" id="KAK7042665.1"/>
    </source>
</evidence>